<reference evidence="2 3" key="1">
    <citation type="submission" date="2016-10" db="EMBL/GenBank/DDBJ databases">
        <authorList>
            <person name="de Groot N.N."/>
        </authorList>
    </citation>
    <scope>NUCLEOTIDE SEQUENCE [LARGE SCALE GENOMIC DNA]</scope>
    <source>
        <strain evidence="2 3">LMG 25475</strain>
    </source>
</reference>
<keyword evidence="1" id="KW-0472">Membrane</keyword>
<dbReference type="AlphaFoldDB" id="A0A1G7UW30"/>
<name>A0A1G7UW30_9GAMM</name>
<organism evidence="2 3">
    <name type="scientific">Phytopseudomonas seleniipraecipitans</name>
    <dbReference type="NCBI Taxonomy" id="640205"/>
    <lineage>
        <taxon>Bacteria</taxon>
        <taxon>Pseudomonadati</taxon>
        <taxon>Pseudomonadota</taxon>
        <taxon>Gammaproteobacteria</taxon>
        <taxon>Pseudomonadales</taxon>
        <taxon>Pseudomonadaceae</taxon>
        <taxon>Phytopseudomonas</taxon>
    </lineage>
</organism>
<dbReference type="OrthoDB" id="1684279at2"/>
<feature type="transmembrane region" description="Helical" evidence="1">
    <location>
        <begin position="74"/>
        <end position="93"/>
    </location>
</feature>
<proteinExistence type="predicted"/>
<protein>
    <recommendedName>
        <fullName evidence="4">Iron transporter</fullName>
    </recommendedName>
</protein>
<sequence length="98" mass="10440">MKNASMARYRWLVASRVLAAALGGYALTSALTVLLSLVWPLPKSQAVLAATMLSFTLYAVAVIWVFSVRSVTRAWLGMVIPTAVVALLCWVLQSGGAA</sequence>
<dbReference type="Proteomes" id="UP000243378">
    <property type="component" value="Unassembled WGS sequence"/>
</dbReference>
<dbReference type="EMBL" id="FNBM01000012">
    <property type="protein sequence ID" value="SDG51706.1"/>
    <property type="molecule type" value="Genomic_DNA"/>
</dbReference>
<gene>
    <name evidence="2" type="ORF">SAMN05216381_4203</name>
</gene>
<keyword evidence="1" id="KW-0812">Transmembrane</keyword>
<dbReference type="STRING" id="640205.SAMN05216381_4203"/>
<dbReference type="Pfam" id="PF12365">
    <property type="entry name" value="DUF3649"/>
    <property type="match status" value="1"/>
</dbReference>
<dbReference type="RefSeq" id="WP_092371903.1">
    <property type="nucleotide sequence ID" value="NZ_FNBM01000012.1"/>
</dbReference>
<evidence type="ECO:0000313" key="2">
    <source>
        <dbReference type="EMBL" id="SDG51706.1"/>
    </source>
</evidence>
<evidence type="ECO:0000256" key="1">
    <source>
        <dbReference type="SAM" id="Phobius"/>
    </source>
</evidence>
<keyword evidence="1" id="KW-1133">Transmembrane helix</keyword>
<accession>A0A1G7UW30</accession>
<evidence type="ECO:0000313" key="3">
    <source>
        <dbReference type="Proteomes" id="UP000243378"/>
    </source>
</evidence>
<feature type="transmembrane region" description="Helical" evidence="1">
    <location>
        <begin position="46"/>
        <end position="67"/>
    </location>
</feature>
<evidence type="ECO:0008006" key="4">
    <source>
        <dbReference type="Google" id="ProtNLM"/>
    </source>
</evidence>
<dbReference type="InterPro" id="IPR022109">
    <property type="entry name" value="DUF3649"/>
</dbReference>